<evidence type="ECO:0000313" key="1">
    <source>
        <dbReference type="EMBL" id="GLX82889.1"/>
    </source>
</evidence>
<reference evidence="1 2" key="1">
    <citation type="submission" date="2023-03" db="EMBL/GenBank/DDBJ databases">
        <title>Draft genome sequence of Thalassotalea eurytherma JCM 18482T.</title>
        <authorList>
            <person name="Sawabe T."/>
        </authorList>
    </citation>
    <scope>NUCLEOTIDE SEQUENCE [LARGE SCALE GENOMIC DNA]</scope>
    <source>
        <strain evidence="1 2">JCM 18482</strain>
    </source>
</reference>
<sequence>MTEPSALKVQHVGAHQQNLQQKNQFNQVETIEKRPEQAEATEVGLQDIDLSSCFTDQEFNKQLDSPEYIQLVQAYIDSLEQSNDQQAQLYYTLFSDEMTHDMRLNRMLDYFEYFPEHPLIAQQMINSCSRGVYKRCTNELIYQAIAVDKSNGAIWLSAASYFASKGLDDEVFNAISALEKTSVFNERYGEKVLLYTRALEGATANNFNLNAITGMGKAAALLHPLYSINGWCDVGLSNLVKLEACKVLAQQLVTRSKTALNSAFGEELQTRLDRVNQPDLETTDGDTFLKEINQQKNAMTSFLIFTNEVLLRSYLNNLDQYGEVGATKIAEKDIEQTLSNDPSLLCENTKESFSGL</sequence>
<keyword evidence="2" id="KW-1185">Reference proteome</keyword>
<organism evidence="1 2">
    <name type="scientific">Thalassotalea eurytherma</name>
    <dbReference type="NCBI Taxonomy" id="1144278"/>
    <lineage>
        <taxon>Bacteria</taxon>
        <taxon>Pseudomonadati</taxon>
        <taxon>Pseudomonadota</taxon>
        <taxon>Gammaproteobacteria</taxon>
        <taxon>Alteromonadales</taxon>
        <taxon>Colwelliaceae</taxon>
        <taxon>Thalassotalea</taxon>
    </lineage>
</organism>
<accession>A0ABQ6H4M3</accession>
<proteinExistence type="predicted"/>
<gene>
    <name evidence="1" type="ORF">theurythT_23410</name>
</gene>
<dbReference type="EMBL" id="BSSU01000011">
    <property type="protein sequence ID" value="GLX82889.1"/>
    <property type="molecule type" value="Genomic_DNA"/>
</dbReference>
<evidence type="ECO:0008006" key="3">
    <source>
        <dbReference type="Google" id="ProtNLM"/>
    </source>
</evidence>
<dbReference type="RefSeq" id="WP_284208278.1">
    <property type="nucleotide sequence ID" value="NZ_BSSU01000011.1"/>
</dbReference>
<protein>
    <recommendedName>
        <fullName evidence="3">Sel1 repeat family protein</fullName>
    </recommendedName>
</protein>
<evidence type="ECO:0000313" key="2">
    <source>
        <dbReference type="Proteomes" id="UP001157133"/>
    </source>
</evidence>
<dbReference type="Proteomes" id="UP001157133">
    <property type="component" value="Unassembled WGS sequence"/>
</dbReference>
<comment type="caution">
    <text evidence="1">The sequence shown here is derived from an EMBL/GenBank/DDBJ whole genome shotgun (WGS) entry which is preliminary data.</text>
</comment>
<name>A0ABQ6H4M3_9GAMM</name>